<dbReference type="InterPro" id="IPR011990">
    <property type="entry name" value="TPR-like_helical_dom_sf"/>
</dbReference>
<dbReference type="EMBL" id="FN668690">
    <property type="protein sequence ID" value="CBK25059.2"/>
    <property type="molecule type" value="Genomic_DNA"/>
</dbReference>
<dbReference type="OrthoDB" id="5421607at2759"/>
<dbReference type="GO" id="GO:0005786">
    <property type="term" value="C:signal recognition particle, endoplasmic reticulum targeting"/>
    <property type="evidence" value="ECO:0007669"/>
    <property type="project" value="TreeGrafter"/>
</dbReference>
<evidence type="ECO:0000313" key="3">
    <source>
        <dbReference type="Proteomes" id="UP000008312"/>
    </source>
</evidence>
<dbReference type="InParanoid" id="D8MAH0"/>
<dbReference type="Gene3D" id="1.25.40.10">
    <property type="entry name" value="Tetratricopeptide repeat domain"/>
    <property type="match status" value="1"/>
</dbReference>
<dbReference type="GO" id="GO:0008312">
    <property type="term" value="F:7S RNA binding"/>
    <property type="evidence" value="ECO:0007669"/>
    <property type="project" value="TreeGrafter"/>
</dbReference>
<dbReference type="InterPro" id="IPR019734">
    <property type="entry name" value="TPR_rpt"/>
</dbReference>
<sequence>MILEKSKASNSYEVLYNYGTLLLYLGRLDEAENTLTQALHLGRKQLREGGELEVDVEEDSSDEPELDPIRIQLAFIKIARGKNEEAEKEILAVLSHHGISKIIASIATCNLAACRGSKEAADSLKRLKSFPADVIKKLTLQQRSAIQFNIAVLLLLLNRRKEFEGVLEEMQSSSPASVTVLKSCDLLSHSKEDEAIKQLQAAIQQKPSSDLCLLLIQALLNQRRYTEALSAIAACPAELLRTSGLQSLFYAVCRHVQDQKEVDTLIQSMVSSAISVSEEQQVDSLQATAKYFFDTHQYDLAATQLRSLLEHPTLDAQSRIEIISRLVLAASHSAPEEAIRLSVQLPEVGILENVDMDKLEEMLCRRDYLKHTPTPSIQENAMETENTEPAMDIGNVRKIVPLILLE</sequence>
<dbReference type="GeneID" id="24921708"/>
<dbReference type="PROSITE" id="PS50005">
    <property type="entry name" value="TPR"/>
    <property type="match status" value="1"/>
</dbReference>
<dbReference type="Proteomes" id="UP000008312">
    <property type="component" value="Unassembled WGS sequence"/>
</dbReference>
<name>D8MAH0_BLAHO</name>
<evidence type="ECO:0000256" key="1">
    <source>
        <dbReference type="PROSITE-ProRule" id="PRU00339"/>
    </source>
</evidence>
<reference evidence="2" key="1">
    <citation type="submission" date="2010-02" db="EMBL/GenBank/DDBJ databases">
        <title>Sequencing and annotation of the Blastocystis hominis genome.</title>
        <authorList>
            <person name="Wincker P."/>
        </authorList>
    </citation>
    <scope>NUCLEOTIDE SEQUENCE</scope>
    <source>
        <strain evidence="2">Singapore isolate B</strain>
    </source>
</reference>
<gene>
    <name evidence="2" type="ORF">GSBLH_T00004702001</name>
</gene>
<dbReference type="AlphaFoldDB" id="D8MAH0"/>
<organism evidence="2">
    <name type="scientific">Blastocystis hominis</name>
    <dbReference type="NCBI Taxonomy" id="12968"/>
    <lineage>
        <taxon>Eukaryota</taxon>
        <taxon>Sar</taxon>
        <taxon>Stramenopiles</taxon>
        <taxon>Bigyra</taxon>
        <taxon>Opalozoa</taxon>
        <taxon>Opalinata</taxon>
        <taxon>Blastocystidae</taxon>
        <taxon>Blastocystis</taxon>
    </lineage>
</organism>
<dbReference type="PANTHER" id="PTHR14094:SF9">
    <property type="entry name" value="SIGNAL RECOGNITION PARTICLE SUBUNIT SRP72"/>
    <property type="match status" value="1"/>
</dbReference>
<accession>D8MAH0</accession>
<keyword evidence="3" id="KW-1185">Reference proteome</keyword>
<dbReference type="RefSeq" id="XP_012899107.1">
    <property type="nucleotide sequence ID" value="XM_013043653.1"/>
</dbReference>
<dbReference type="SUPFAM" id="SSF48452">
    <property type="entry name" value="TPR-like"/>
    <property type="match status" value="1"/>
</dbReference>
<feature type="repeat" description="TPR" evidence="1">
    <location>
        <begin position="12"/>
        <end position="45"/>
    </location>
</feature>
<dbReference type="GO" id="GO:0043022">
    <property type="term" value="F:ribosome binding"/>
    <property type="evidence" value="ECO:0007669"/>
    <property type="project" value="TreeGrafter"/>
</dbReference>
<keyword evidence="1" id="KW-0802">TPR repeat</keyword>
<dbReference type="PANTHER" id="PTHR14094">
    <property type="entry name" value="SIGNAL RECOGNITION PARTICLE 72"/>
    <property type="match status" value="1"/>
</dbReference>
<dbReference type="InterPro" id="IPR026270">
    <property type="entry name" value="SRP72"/>
</dbReference>
<proteinExistence type="predicted"/>
<dbReference type="Pfam" id="PF13432">
    <property type="entry name" value="TPR_16"/>
    <property type="match status" value="1"/>
</dbReference>
<evidence type="ECO:0000313" key="2">
    <source>
        <dbReference type="EMBL" id="CBK25059.2"/>
    </source>
</evidence>
<protein>
    <submittedName>
        <fullName evidence="2">Uncharacterized protein</fullName>
    </submittedName>
</protein>
<dbReference type="GO" id="GO:0006614">
    <property type="term" value="P:SRP-dependent cotranslational protein targeting to membrane"/>
    <property type="evidence" value="ECO:0007669"/>
    <property type="project" value="InterPro"/>
</dbReference>